<gene>
    <name evidence="1" type="ORF">DORLON_02284</name>
</gene>
<proteinExistence type="predicted"/>
<dbReference type="HOGENOM" id="CLU_3308658_0_0_9"/>
<reference evidence="1 2" key="1">
    <citation type="submission" date="2007-03" db="EMBL/GenBank/DDBJ databases">
        <authorList>
            <person name="Fulton L."/>
            <person name="Clifton S."/>
            <person name="Fulton B."/>
            <person name="Xu J."/>
            <person name="Minx P."/>
            <person name="Pepin K.H."/>
            <person name="Johnson M."/>
            <person name="Thiruvilangam P."/>
            <person name="Bhonagiri V."/>
            <person name="Nash W.E."/>
            <person name="Mardis E.R."/>
            <person name="Wilson R.K."/>
        </authorList>
    </citation>
    <scope>NUCLEOTIDE SEQUENCE [LARGE SCALE GENOMIC DNA]</scope>
    <source>
        <strain evidence="1 2">DSM 13814</strain>
    </source>
</reference>
<reference evidence="1 2" key="2">
    <citation type="submission" date="2007-04" db="EMBL/GenBank/DDBJ databases">
        <title>Draft genome sequence of Dorea longicatena (DSM 13814).</title>
        <authorList>
            <person name="Sudarsanam P."/>
            <person name="Ley R."/>
            <person name="Guruge J."/>
            <person name="Turnbaugh P.J."/>
            <person name="Mahowald M."/>
            <person name="Liep D."/>
            <person name="Gordon J."/>
        </authorList>
    </citation>
    <scope>NUCLEOTIDE SEQUENCE [LARGE SCALE GENOMIC DNA]</scope>
    <source>
        <strain evidence="1 2">DSM 13814</strain>
    </source>
</reference>
<evidence type="ECO:0000313" key="2">
    <source>
        <dbReference type="Proteomes" id="UP000004016"/>
    </source>
</evidence>
<dbReference type="AlphaFoldDB" id="A6BIZ6"/>
<organism evidence="1 2">
    <name type="scientific">Dorea longicatena DSM 13814</name>
    <dbReference type="NCBI Taxonomy" id="411462"/>
    <lineage>
        <taxon>Bacteria</taxon>
        <taxon>Bacillati</taxon>
        <taxon>Bacillota</taxon>
        <taxon>Clostridia</taxon>
        <taxon>Lachnospirales</taxon>
        <taxon>Lachnospiraceae</taxon>
        <taxon>Dorea</taxon>
    </lineage>
</organism>
<comment type="caution">
    <text evidence="1">The sequence shown here is derived from an EMBL/GenBank/DDBJ whole genome shotgun (WGS) entry which is preliminary data.</text>
</comment>
<evidence type="ECO:0000313" key="1">
    <source>
        <dbReference type="EMBL" id="EDM62329.1"/>
    </source>
</evidence>
<protein>
    <submittedName>
        <fullName evidence="1">Uncharacterized protein</fullName>
    </submittedName>
</protein>
<sequence length="39" mass="4623">MKKFISTKKEKKDEEKSSFMLACAVYVSCITCRMRKLIF</sequence>
<accession>A6BIZ6</accession>
<dbReference type="Proteomes" id="UP000004016">
    <property type="component" value="Unassembled WGS sequence"/>
</dbReference>
<name>A6BIZ6_9FIRM</name>
<dbReference type="EMBL" id="AAXB02000014">
    <property type="protein sequence ID" value="EDM62329.1"/>
    <property type="molecule type" value="Genomic_DNA"/>
</dbReference>